<name>A0A0P0XK05_ORYSJ</name>
<feature type="region of interest" description="Disordered" evidence="1">
    <location>
        <begin position="1"/>
        <end position="24"/>
    </location>
</feature>
<evidence type="ECO:0000313" key="3">
    <source>
        <dbReference type="Proteomes" id="UP000059680"/>
    </source>
</evidence>
<dbReference type="PaxDb" id="39947-A0A0P0XK05"/>
<feature type="region of interest" description="Disordered" evidence="1">
    <location>
        <begin position="46"/>
        <end position="101"/>
    </location>
</feature>
<reference evidence="3" key="1">
    <citation type="journal article" date="2005" name="Nature">
        <title>The map-based sequence of the rice genome.</title>
        <authorList>
            <consortium name="International rice genome sequencing project (IRGSP)"/>
            <person name="Matsumoto T."/>
            <person name="Wu J."/>
            <person name="Kanamori H."/>
            <person name="Katayose Y."/>
            <person name="Fujisawa M."/>
            <person name="Namiki N."/>
            <person name="Mizuno H."/>
            <person name="Yamamoto K."/>
            <person name="Antonio B.A."/>
            <person name="Baba T."/>
            <person name="Sakata K."/>
            <person name="Nagamura Y."/>
            <person name="Aoki H."/>
            <person name="Arikawa K."/>
            <person name="Arita K."/>
            <person name="Bito T."/>
            <person name="Chiden Y."/>
            <person name="Fujitsuka N."/>
            <person name="Fukunaka R."/>
            <person name="Hamada M."/>
            <person name="Harada C."/>
            <person name="Hayashi A."/>
            <person name="Hijishita S."/>
            <person name="Honda M."/>
            <person name="Hosokawa S."/>
            <person name="Ichikawa Y."/>
            <person name="Idonuma A."/>
            <person name="Iijima M."/>
            <person name="Ikeda M."/>
            <person name="Ikeno M."/>
            <person name="Ito K."/>
            <person name="Ito S."/>
            <person name="Ito T."/>
            <person name="Ito Y."/>
            <person name="Ito Y."/>
            <person name="Iwabuchi A."/>
            <person name="Kamiya K."/>
            <person name="Karasawa W."/>
            <person name="Kurita K."/>
            <person name="Katagiri S."/>
            <person name="Kikuta A."/>
            <person name="Kobayashi H."/>
            <person name="Kobayashi N."/>
            <person name="Machita K."/>
            <person name="Maehara T."/>
            <person name="Masukawa M."/>
            <person name="Mizubayashi T."/>
            <person name="Mukai Y."/>
            <person name="Nagasaki H."/>
            <person name="Nagata Y."/>
            <person name="Naito S."/>
            <person name="Nakashima M."/>
            <person name="Nakama Y."/>
            <person name="Nakamichi Y."/>
            <person name="Nakamura M."/>
            <person name="Meguro A."/>
            <person name="Negishi M."/>
            <person name="Ohta I."/>
            <person name="Ohta T."/>
            <person name="Okamoto M."/>
            <person name="Ono N."/>
            <person name="Saji S."/>
            <person name="Sakaguchi M."/>
            <person name="Sakai K."/>
            <person name="Shibata M."/>
            <person name="Shimokawa T."/>
            <person name="Song J."/>
            <person name="Takazaki Y."/>
            <person name="Terasawa K."/>
            <person name="Tsugane M."/>
            <person name="Tsuji K."/>
            <person name="Ueda S."/>
            <person name="Waki K."/>
            <person name="Yamagata H."/>
            <person name="Yamamoto M."/>
            <person name="Yamamoto S."/>
            <person name="Yamane H."/>
            <person name="Yoshiki S."/>
            <person name="Yoshihara R."/>
            <person name="Yukawa K."/>
            <person name="Zhong H."/>
            <person name="Yano M."/>
            <person name="Yuan Q."/>
            <person name="Ouyang S."/>
            <person name="Liu J."/>
            <person name="Jones K.M."/>
            <person name="Gansberger K."/>
            <person name="Moffat K."/>
            <person name="Hill J."/>
            <person name="Bera J."/>
            <person name="Fadrosh D."/>
            <person name="Jin S."/>
            <person name="Johri S."/>
            <person name="Kim M."/>
            <person name="Overton L."/>
            <person name="Reardon M."/>
            <person name="Tsitrin T."/>
            <person name="Vuong H."/>
            <person name="Weaver B."/>
            <person name="Ciecko A."/>
            <person name="Tallon L."/>
            <person name="Jackson J."/>
            <person name="Pai G."/>
            <person name="Aken S.V."/>
            <person name="Utterback T."/>
            <person name="Reidmuller S."/>
            <person name="Feldblyum T."/>
            <person name="Hsiao J."/>
            <person name="Zismann V."/>
            <person name="Iobst S."/>
            <person name="de Vazeille A.R."/>
            <person name="Buell C.R."/>
            <person name="Ying K."/>
            <person name="Li Y."/>
            <person name="Lu T."/>
            <person name="Huang Y."/>
            <person name="Zhao Q."/>
            <person name="Feng Q."/>
            <person name="Zhang L."/>
            <person name="Zhu J."/>
            <person name="Weng Q."/>
            <person name="Mu J."/>
            <person name="Lu Y."/>
            <person name="Fan D."/>
            <person name="Liu Y."/>
            <person name="Guan J."/>
            <person name="Zhang Y."/>
            <person name="Yu S."/>
            <person name="Liu X."/>
            <person name="Zhang Y."/>
            <person name="Hong G."/>
            <person name="Han B."/>
            <person name="Choisne N."/>
            <person name="Demange N."/>
            <person name="Orjeda G."/>
            <person name="Samain S."/>
            <person name="Cattolico L."/>
            <person name="Pelletier E."/>
            <person name="Couloux A."/>
            <person name="Segurens B."/>
            <person name="Wincker P."/>
            <person name="D'Hont A."/>
            <person name="Scarpelli C."/>
            <person name="Weissenbach J."/>
            <person name="Salanoubat M."/>
            <person name="Quetier F."/>
            <person name="Yu Y."/>
            <person name="Kim H.R."/>
            <person name="Rambo T."/>
            <person name="Currie J."/>
            <person name="Collura K."/>
            <person name="Luo M."/>
            <person name="Yang T."/>
            <person name="Ammiraju J.S.S."/>
            <person name="Engler F."/>
            <person name="Soderlund C."/>
            <person name="Wing R.A."/>
            <person name="Palmer L.E."/>
            <person name="de la Bastide M."/>
            <person name="Spiegel L."/>
            <person name="Nascimento L."/>
            <person name="Zutavern T."/>
            <person name="O'Shaughnessy A."/>
            <person name="Dike S."/>
            <person name="Dedhia N."/>
            <person name="Preston R."/>
            <person name="Balija V."/>
            <person name="McCombie W.R."/>
            <person name="Chow T."/>
            <person name="Chen H."/>
            <person name="Chung M."/>
            <person name="Chen C."/>
            <person name="Shaw J."/>
            <person name="Wu H."/>
            <person name="Hsiao K."/>
            <person name="Chao Y."/>
            <person name="Chu M."/>
            <person name="Cheng C."/>
            <person name="Hour A."/>
            <person name="Lee P."/>
            <person name="Lin S."/>
            <person name="Lin Y."/>
            <person name="Liou J."/>
            <person name="Liu S."/>
            <person name="Hsing Y."/>
            <person name="Raghuvanshi S."/>
            <person name="Mohanty A."/>
            <person name="Bharti A.K."/>
            <person name="Gaur A."/>
            <person name="Gupta V."/>
            <person name="Kumar D."/>
            <person name="Ravi V."/>
            <person name="Vij S."/>
            <person name="Kapur A."/>
            <person name="Khurana P."/>
            <person name="Khurana P."/>
            <person name="Khurana J.P."/>
            <person name="Tyagi A.K."/>
            <person name="Gaikwad K."/>
            <person name="Singh A."/>
            <person name="Dalal V."/>
            <person name="Srivastava S."/>
            <person name="Dixit A."/>
            <person name="Pal A.K."/>
            <person name="Ghazi I.A."/>
            <person name="Yadav M."/>
            <person name="Pandit A."/>
            <person name="Bhargava A."/>
            <person name="Sureshbabu K."/>
            <person name="Batra K."/>
            <person name="Sharma T.R."/>
            <person name="Mohapatra T."/>
            <person name="Singh N.K."/>
            <person name="Messing J."/>
            <person name="Nelson A.B."/>
            <person name="Fuks G."/>
            <person name="Kavchok S."/>
            <person name="Keizer G."/>
            <person name="Linton E."/>
            <person name="Llaca V."/>
            <person name="Song R."/>
            <person name="Tanyolac B."/>
            <person name="Young S."/>
            <person name="Ho-Il K."/>
            <person name="Hahn J.H."/>
            <person name="Sangsakoo G."/>
            <person name="Vanavichit A."/>
            <person name="de Mattos Luiz.A.T."/>
            <person name="Zimmer P.D."/>
            <person name="Malone G."/>
            <person name="Dellagostin O."/>
            <person name="de Oliveira A.C."/>
            <person name="Bevan M."/>
            <person name="Bancroft I."/>
            <person name="Minx P."/>
            <person name="Cordum H."/>
            <person name="Wilson R."/>
            <person name="Cheng Z."/>
            <person name="Jin W."/>
            <person name="Jiang J."/>
            <person name="Leong S.A."/>
            <person name="Iwama H."/>
            <person name="Gojobori T."/>
            <person name="Itoh T."/>
            <person name="Niimura Y."/>
            <person name="Fujii Y."/>
            <person name="Habara T."/>
            <person name="Sakai H."/>
            <person name="Sato Y."/>
            <person name="Wilson G."/>
            <person name="Kumar K."/>
            <person name="McCouch S."/>
            <person name="Juretic N."/>
            <person name="Hoen D."/>
            <person name="Wright S."/>
            <person name="Bruskiewich R."/>
            <person name="Bureau T."/>
            <person name="Miyao A."/>
            <person name="Hirochika H."/>
            <person name="Nishikawa T."/>
            <person name="Kadowaki K."/>
            <person name="Sugiura M."/>
            <person name="Burr B."/>
            <person name="Sasaki T."/>
        </authorList>
    </citation>
    <scope>NUCLEOTIDE SEQUENCE [LARGE SCALE GENOMIC DNA]</scope>
    <source>
        <strain evidence="3">cv. Nipponbare</strain>
    </source>
</reference>
<evidence type="ECO:0000313" key="2">
    <source>
        <dbReference type="EMBL" id="BAT07128.1"/>
    </source>
</evidence>
<feature type="compositionally biased region" description="Polar residues" evidence="1">
    <location>
        <begin position="52"/>
        <end position="78"/>
    </location>
</feature>
<dbReference type="EMBL" id="AP014965">
    <property type="protein sequence ID" value="BAT07128.1"/>
    <property type="molecule type" value="Genomic_DNA"/>
</dbReference>
<feature type="compositionally biased region" description="Polar residues" evidence="1">
    <location>
        <begin position="91"/>
        <end position="101"/>
    </location>
</feature>
<dbReference type="AlphaFoldDB" id="A0A0P0XK05"/>
<proteinExistence type="predicted"/>
<dbReference type="InParanoid" id="A0A0P0XK05"/>
<evidence type="ECO:0000256" key="1">
    <source>
        <dbReference type="SAM" id="MobiDB-lite"/>
    </source>
</evidence>
<sequence>MVSPKISSMLSSPAVTPSGRHQEKACSRLARVSWMTLRPRLYPGHILRPELNGNSSKSRPLTSIPLPTNRSGRNCSGESHTDGSRPMVHVLTSTRVPAGTS</sequence>
<organism evidence="2 3">
    <name type="scientific">Oryza sativa subsp. japonica</name>
    <name type="common">Rice</name>
    <dbReference type="NCBI Taxonomy" id="39947"/>
    <lineage>
        <taxon>Eukaryota</taxon>
        <taxon>Viridiplantae</taxon>
        <taxon>Streptophyta</taxon>
        <taxon>Embryophyta</taxon>
        <taxon>Tracheophyta</taxon>
        <taxon>Spermatophyta</taxon>
        <taxon>Magnoliopsida</taxon>
        <taxon>Liliopsida</taxon>
        <taxon>Poales</taxon>
        <taxon>Poaceae</taxon>
        <taxon>BOP clade</taxon>
        <taxon>Oryzoideae</taxon>
        <taxon>Oryzeae</taxon>
        <taxon>Oryzinae</taxon>
        <taxon>Oryza</taxon>
        <taxon>Oryza sativa</taxon>
    </lineage>
</organism>
<keyword evidence="3" id="KW-1185">Reference proteome</keyword>
<dbReference type="Proteomes" id="UP000059680">
    <property type="component" value="Chromosome 9"/>
</dbReference>
<reference evidence="2 3" key="3">
    <citation type="journal article" date="2013" name="Rice">
        <title>Improvement of the Oryza sativa Nipponbare reference genome using next generation sequence and optical map data.</title>
        <authorList>
            <person name="Kawahara Y."/>
            <person name="de la Bastide M."/>
            <person name="Hamilton J.P."/>
            <person name="Kanamori H."/>
            <person name="McCombie W.R."/>
            <person name="Ouyang S."/>
            <person name="Schwartz D.C."/>
            <person name="Tanaka T."/>
            <person name="Wu J."/>
            <person name="Zhou S."/>
            <person name="Childs K.L."/>
            <person name="Davidson R.M."/>
            <person name="Lin H."/>
            <person name="Quesada-Ocampo L."/>
            <person name="Vaillancourt B."/>
            <person name="Sakai H."/>
            <person name="Lee S.S."/>
            <person name="Kim J."/>
            <person name="Numa H."/>
            <person name="Itoh T."/>
            <person name="Buell C.R."/>
            <person name="Matsumoto T."/>
        </authorList>
    </citation>
    <scope>NUCLEOTIDE SEQUENCE [LARGE SCALE GENOMIC DNA]</scope>
    <source>
        <strain evidence="3">cv. Nipponbare</strain>
    </source>
</reference>
<dbReference type="Gramene" id="Os09t0264675-00">
    <property type="protein sequence ID" value="Os09t0264675-00"/>
    <property type="gene ID" value="Os09g0264675"/>
</dbReference>
<gene>
    <name evidence="2" type="ordered locus">Os09g0264675</name>
    <name evidence="2" type="ORF">OSNPB_090264675</name>
</gene>
<feature type="compositionally biased region" description="Polar residues" evidence="1">
    <location>
        <begin position="1"/>
        <end position="15"/>
    </location>
</feature>
<reference evidence="2 3" key="2">
    <citation type="journal article" date="2013" name="Plant Cell Physiol.">
        <title>Rice Annotation Project Database (RAP-DB): an integrative and interactive database for rice genomics.</title>
        <authorList>
            <person name="Sakai H."/>
            <person name="Lee S.S."/>
            <person name="Tanaka T."/>
            <person name="Numa H."/>
            <person name="Kim J."/>
            <person name="Kawahara Y."/>
            <person name="Wakimoto H."/>
            <person name="Yang C.C."/>
            <person name="Iwamoto M."/>
            <person name="Abe T."/>
            <person name="Yamada Y."/>
            <person name="Muto A."/>
            <person name="Inokuchi H."/>
            <person name="Ikemura T."/>
            <person name="Matsumoto T."/>
            <person name="Sasaki T."/>
            <person name="Itoh T."/>
        </authorList>
    </citation>
    <scope>NUCLEOTIDE SEQUENCE [LARGE SCALE GENOMIC DNA]</scope>
    <source>
        <strain evidence="3">cv. Nipponbare</strain>
    </source>
</reference>
<protein>
    <submittedName>
        <fullName evidence="2">Os09g0264675 protein</fullName>
    </submittedName>
</protein>
<accession>A0A0P0XK05</accession>